<dbReference type="EMBL" id="AZIL01000434">
    <property type="protein sequence ID" value="EWM27485.1"/>
    <property type="molecule type" value="Genomic_DNA"/>
</dbReference>
<accession>W7TK92</accession>
<organism evidence="2 3">
    <name type="scientific">Nannochloropsis gaditana</name>
    <dbReference type="NCBI Taxonomy" id="72520"/>
    <lineage>
        <taxon>Eukaryota</taxon>
        <taxon>Sar</taxon>
        <taxon>Stramenopiles</taxon>
        <taxon>Ochrophyta</taxon>
        <taxon>Eustigmatophyceae</taxon>
        <taxon>Eustigmatales</taxon>
        <taxon>Monodopsidaceae</taxon>
        <taxon>Nannochloropsis</taxon>
    </lineage>
</organism>
<dbReference type="AlphaFoldDB" id="W7TK92"/>
<feature type="compositionally biased region" description="Gly residues" evidence="1">
    <location>
        <begin position="54"/>
        <end position="73"/>
    </location>
</feature>
<feature type="region of interest" description="Disordered" evidence="1">
    <location>
        <begin position="1"/>
        <end position="83"/>
    </location>
</feature>
<evidence type="ECO:0000256" key="1">
    <source>
        <dbReference type="SAM" id="MobiDB-lite"/>
    </source>
</evidence>
<comment type="caution">
    <text evidence="2">The sequence shown here is derived from an EMBL/GenBank/DDBJ whole genome shotgun (WGS) entry which is preliminary data.</text>
</comment>
<reference evidence="2 3" key="1">
    <citation type="journal article" date="2014" name="Mol. Plant">
        <title>Chromosome Scale Genome Assembly and Transcriptome Profiling of Nannochloropsis gaditana in Nitrogen Depletion.</title>
        <authorList>
            <person name="Corteggiani Carpinelli E."/>
            <person name="Telatin A."/>
            <person name="Vitulo N."/>
            <person name="Forcato C."/>
            <person name="D'Angelo M."/>
            <person name="Schiavon R."/>
            <person name="Vezzi A."/>
            <person name="Giacometti G.M."/>
            <person name="Morosinotto T."/>
            <person name="Valle G."/>
        </authorList>
    </citation>
    <scope>NUCLEOTIDE SEQUENCE [LARGE SCALE GENOMIC DNA]</scope>
    <source>
        <strain evidence="2 3">B-31</strain>
    </source>
</reference>
<protein>
    <submittedName>
        <fullName evidence="2">Uncharacterized protein</fullName>
    </submittedName>
</protein>
<evidence type="ECO:0000313" key="3">
    <source>
        <dbReference type="Proteomes" id="UP000019335"/>
    </source>
</evidence>
<feature type="non-terminal residue" evidence="2">
    <location>
        <position position="1"/>
    </location>
</feature>
<gene>
    <name evidence="2" type="ORF">Naga_100855g4</name>
</gene>
<evidence type="ECO:0000313" key="2">
    <source>
        <dbReference type="EMBL" id="EWM27485.1"/>
    </source>
</evidence>
<name>W7TK92_9STRA</name>
<feature type="compositionally biased region" description="Basic and acidic residues" evidence="1">
    <location>
        <begin position="17"/>
        <end position="27"/>
    </location>
</feature>
<proteinExistence type="predicted"/>
<dbReference type="Proteomes" id="UP000019335">
    <property type="component" value="Chromosome 6"/>
</dbReference>
<sequence>GHRGHGRSPFPQAGGGEHVHRDAEGDGGRVQGLRSEAGADGGAGPAGGEQESGQRGGGQEVRGGGKWNYGGEGGGRERQAGGGDLEWWRCVERACVGRCV</sequence>
<keyword evidence="3" id="KW-1185">Reference proteome</keyword>